<dbReference type="PANTHER" id="PTHR10642">
    <property type="entry name" value="RIBONUCLEASE H1"/>
    <property type="match status" value="1"/>
</dbReference>
<evidence type="ECO:0000256" key="11">
    <source>
        <dbReference type="HAMAP-Rule" id="MF_00042"/>
    </source>
</evidence>
<accession>A0A3S3TBQ4</accession>
<evidence type="ECO:0000259" key="12">
    <source>
        <dbReference type="PROSITE" id="PS50879"/>
    </source>
</evidence>
<comment type="subcellular location">
    <subcellularLocation>
        <location evidence="11">Cytoplasm</location>
    </subcellularLocation>
</comment>
<evidence type="ECO:0000256" key="4">
    <source>
        <dbReference type="ARBA" id="ARBA00011245"/>
    </source>
</evidence>
<dbReference type="Pfam" id="PF00075">
    <property type="entry name" value="RNase_H"/>
    <property type="match status" value="1"/>
</dbReference>
<dbReference type="EC" id="3.1.26.4" evidence="5 11"/>
<dbReference type="GO" id="GO:0005737">
    <property type="term" value="C:cytoplasm"/>
    <property type="evidence" value="ECO:0007669"/>
    <property type="project" value="UniProtKB-SubCell"/>
</dbReference>
<feature type="binding site" evidence="11">
    <location>
        <position position="14"/>
    </location>
    <ligand>
        <name>Mg(2+)</name>
        <dbReference type="ChEBI" id="CHEBI:18420"/>
        <label>2</label>
    </ligand>
</feature>
<dbReference type="HAMAP" id="MF_00042">
    <property type="entry name" value="RNase_H"/>
    <property type="match status" value="1"/>
</dbReference>
<comment type="catalytic activity">
    <reaction evidence="1 11">
        <text>Endonucleolytic cleavage to 5'-phosphomonoester.</text>
        <dbReference type="EC" id="3.1.26.4"/>
    </reaction>
</comment>
<dbReference type="Gene3D" id="3.30.420.10">
    <property type="entry name" value="Ribonuclease H-like superfamily/Ribonuclease H"/>
    <property type="match status" value="1"/>
</dbReference>
<dbReference type="PANTHER" id="PTHR10642:SF26">
    <property type="entry name" value="RIBONUCLEASE H1"/>
    <property type="match status" value="1"/>
</dbReference>
<evidence type="ECO:0000256" key="10">
    <source>
        <dbReference type="ARBA" id="ARBA00022842"/>
    </source>
</evidence>
<evidence type="ECO:0000256" key="7">
    <source>
        <dbReference type="ARBA" id="ARBA00022723"/>
    </source>
</evidence>
<proteinExistence type="inferred from homology"/>
<organism evidence="13 14">
    <name type="scientific">Inhella crocodyli</name>
    <dbReference type="NCBI Taxonomy" id="2499851"/>
    <lineage>
        <taxon>Bacteria</taxon>
        <taxon>Pseudomonadati</taxon>
        <taxon>Pseudomonadota</taxon>
        <taxon>Betaproteobacteria</taxon>
        <taxon>Burkholderiales</taxon>
        <taxon>Sphaerotilaceae</taxon>
        <taxon>Inhella</taxon>
    </lineage>
</organism>
<dbReference type="InterPro" id="IPR050092">
    <property type="entry name" value="RNase_H"/>
</dbReference>
<keyword evidence="11" id="KW-0963">Cytoplasm</keyword>
<comment type="similarity">
    <text evidence="3 11">Belongs to the RNase H family.</text>
</comment>
<dbReference type="GO" id="GO:0043137">
    <property type="term" value="P:DNA replication, removal of RNA primer"/>
    <property type="evidence" value="ECO:0007669"/>
    <property type="project" value="TreeGrafter"/>
</dbReference>
<dbReference type="FunFam" id="3.30.420.10:FF:000089">
    <property type="entry name" value="Ribonuclease H"/>
    <property type="match status" value="1"/>
</dbReference>
<comment type="caution">
    <text evidence="13">The sequence shown here is derived from an EMBL/GenBank/DDBJ whole genome shotgun (WGS) entry which is preliminary data.</text>
</comment>
<evidence type="ECO:0000313" key="13">
    <source>
        <dbReference type="EMBL" id="RVT87529.1"/>
    </source>
</evidence>
<sequence>MTLIKKPAVTLYTDGACKGNPGPGGWGAWLVSGEHQKELFGGQLGTTNNQMEMTAVIEALSTLKRSCRIQLYTDSEYVLKGMTEWMPGWVRRGWKTAAGQPVKNAELWQRLAALCALHEIEWHWVKGHAGHEGNEKADQLANRGVELALRGKA</sequence>
<dbReference type="InterPro" id="IPR022892">
    <property type="entry name" value="RNaseHI"/>
</dbReference>
<evidence type="ECO:0000256" key="8">
    <source>
        <dbReference type="ARBA" id="ARBA00022759"/>
    </source>
</evidence>
<keyword evidence="7 11" id="KW-0479">Metal-binding</keyword>
<feature type="binding site" evidence="11">
    <location>
        <position position="52"/>
    </location>
    <ligand>
        <name>Mg(2+)</name>
        <dbReference type="ChEBI" id="CHEBI:18420"/>
        <label>1</label>
    </ligand>
</feature>
<dbReference type="InterPro" id="IPR036397">
    <property type="entry name" value="RNaseH_sf"/>
</dbReference>
<reference evidence="13 14" key="1">
    <citation type="submission" date="2019-01" db="EMBL/GenBank/DDBJ databases">
        <authorList>
            <person name="Chen W.-M."/>
        </authorList>
    </citation>
    <scope>NUCLEOTIDE SEQUENCE [LARGE SCALE GENOMIC DNA]</scope>
    <source>
        <strain evidence="13 14">CCP-18</strain>
    </source>
</reference>
<keyword evidence="10 11" id="KW-0460">Magnesium</keyword>
<evidence type="ECO:0000256" key="1">
    <source>
        <dbReference type="ARBA" id="ARBA00000077"/>
    </source>
</evidence>
<evidence type="ECO:0000256" key="6">
    <source>
        <dbReference type="ARBA" id="ARBA00022722"/>
    </source>
</evidence>
<dbReference type="RefSeq" id="WP_127679786.1">
    <property type="nucleotide sequence ID" value="NZ_SACM01000001.1"/>
</dbReference>
<evidence type="ECO:0000256" key="9">
    <source>
        <dbReference type="ARBA" id="ARBA00022801"/>
    </source>
</evidence>
<comment type="cofactor">
    <cofactor evidence="11">
        <name>Mg(2+)</name>
        <dbReference type="ChEBI" id="CHEBI:18420"/>
    </cofactor>
    <text evidence="11">Binds 1 Mg(2+) ion per subunit. May bind a second metal ion at a regulatory site, or after substrate binding.</text>
</comment>
<dbReference type="EMBL" id="SACM01000001">
    <property type="protein sequence ID" value="RVT87529.1"/>
    <property type="molecule type" value="Genomic_DNA"/>
</dbReference>
<dbReference type="InterPro" id="IPR002156">
    <property type="entry name" value="RNaseH_domain"/>
</dbReference>
<dbReference type="SUPFAM" id="SSF53098">
    <property type="entry name" value="Ribonuclease H-like"/>
    <property type="match status" value="1"/>
</dbReference>
<comment type="subunit">
    <text evidence="4 11">Monomer.</text>
</comment>
<evidence type="ECO:0000256" key="5">
    <source>
        <dbReference type="ARBA" id="ARBA00012180"/>
    </source>
</evidence>
<keyword evidence="14" id="KW-1185">Reference proteome</keyword>
<evidence type="ECO:0000256" key="3">
    <source>
        <dbReference type="ARBA" id="ARBA00005300"/>
    </source>
</evidence>
<feature type="binding site" evidence="11">
    <location>
        <position position="14"/>
    </location>
    <ligand>
        <name>Mg(2+)</name>
        <dbReference type="ChEBI" id="CHEBI:18420"/>
        <label>1</label>
    </ligand>
</feature>
<evidence type="ECO:0000256" key="2">
    <source>
        <dbReference type="ARBA" id="ARBA00004065"/>
    </source>
</evidence>
<feature type="binding site" evidence="11">
    <location>
        <position position="138"/>
    </location>
    <ligand>
        <name>Mg(2+)</name>
        <dbReference type="ChEBI" id="CHEBI:18420"/>
        <label>2</label>
    </ligand>
</feature>
<keyword evidence="8 11" id="KW-0255">Endonuclease</keyword>
<dbReference type="AlphaFoldDB" id="A0A3S3TBQ4"/>
<dbReference type="GO" id="GO:0000287">
    <property type="term" value="F:magnesium ion binding"/>
    <property type="evidence" value="ECO:0007669"/>
    <property type="project" value="UniProtKB-UniRule"/>
</dbReference>
<dbReference type="InterPro" id="IPR012337">
    <property type="entry name" value="RNaseH-like_sf"/>
</dbReference>
<keyword evidence="6 11" id="KW-0540">Nuclease</keyword>
<feature type="binding site" evidence="11">
    <location>
        <position position="74"/>
    </location>
    <ligand>
        <name>Mg(2+)</name>
        <dbReference type="ChEBI" id="CHEBI:18420"/>
        <label>1</label>
    </ligand>
</feature>
<feature type="domain" description="RNase H type-1" evidence="12">
    <location>
        <begin position="5"/>
        <end position="146"/>
    </location>
</feature>
<dbReference type="OrthoDB" id="7845843at2"/>
<keyword evidence="9 11" id="KW-0378">Hydrolase</keyword>
<protein>
    <recommendedName>
        <fullName evidence="5 11">Ribonuclease H</fullName>
        <shortName evidence="11">RNase H</shortName>
        <ecNumber evidence="5 11">3.1.26.4</ecNumber>
    </recommendedName>
</protein>
<dbReference type="GO" id="GO:0003676">
    <property type="term" value="F:nucleic acid binding"/>
    <property type="evidence" value="ECO:0007669"/>
    <property type="project" value="InterPro"/>
</dbReference>
<dbReference type="GO" id="GO:0004523">
    <property type="term" value="F:RNA-DNA hybrid ribonuclease activity"/>
    <property type="evidence" value="ECO:0007669"/>
    <property type="project" value="UniProtKB-UniRule"/>
</dbReference>
<dbReference type="Proteomes" id="UP000288587">
    <property type="component" value="Unassembled WGS sequence"/>
</dbReference>
<dbReference type="PROSITE" id="PS50879">
    <property type="entry name" value="RNASE_H_1"/>
    <property type="match status" value="1"/>
</dbReference>
<comment type="function">
    <text evidence="2 11">Endonuclease that specifically degrades the RNA of RNA-DNA hybrids.</text>
</comment>
<dbReference type="NCBIfam" id="NF001236">
    <property type="entry name" value="PRK00203.1"/>
    <property type="match status" value="1"/>
</dbReference>
<gene>
    <name evidence="11" type="primary">rnhA</name>
    <name evidence="13" type="ORF">EOD73_00420</name>
</gene>
<name>A0A3S3TBQ4_9BURK</name>
<evidence type="ECO:0000313" key="14">
    <source>
        <dbReference type="Proteomes" id="UP000288587"/>
    </source>
</evidence>
<dbReference type="CDD" id="cd09278">
    <property type="entry name" value="RNase_HI_prokaryote_like"/>
    <property type="match status" value="1"/>
</dbReference>